<name>A0A2U7UAY7_9VIRU</name>
<dbReference type="PANTHER" id="PTHR46586:SF3">
    <property type="entry name" value="ANKYRIN REPEAT-CONTAINING PROTEIN"/>
    <property type="match status" value="1"/>
</dbReference>
<dbReference type="Proteomes" id="UP000248852">
    <property type="component" value="Segment"/>
</dbReference>
<feature type="compositionally biased region" description="Low complexity" evidence="1">
    <location>
        <begin position="591"/>
        <end position="604"/>
    </location>
</feature>
<evidence type="ECO:0000256" key="1">
    <source>
        <dbReference type="SAM" id="MobiDB-lite"/>
    </source>
</evidence>
<dbReference type="RefSeq" id="YP_009483814.1">
    <property type="nucleotide sequence ID" value="NC_037667.1"/>
</dbReference>
<dbReference type="InterPro" id="IPR052050">
    <property type="entry name" value="SecEffector_AnkRepeat"/>
</dbReference>
<reference evidence="2" key="1">
    <citation type="journal article" date="2018" name="Nat. Commun.">
        <title>Diversity and evolution of the emerging Pandoraviridae family.</title>
        <authorList>
            <person name="Legendre M."/>
            <person name="Fabre E."/>
            <person name="Poirot O."/>
            <person name="Jeudy S."/>
            <person name="Lartigue A."/>
            <person name="Alempic J.M."/>
            <person name="Beucher L."/>
            <person name="Philippe N."/>
            <person name="Bertaux L."/>
            <person name="Christo-Foroux E."/>
            <person name="Labadie K."/>
            <person name="Coute Y."/>
            <person name="Abergel C."/>
            <person name="Claverie J.M."/>
        </authorList>
    </citation>
    <scope>NUCLEOTIDE SEQUENCE [LARGE SCALE GENOMIC DNA]</scope>
    <source>
        <strain evidence="2">Quercus</strain>
    </source>
</reference>
<gene>
    <name evidence="2" type="ORF">pqer_cds_1123</name>
</gene>
<dbReference type="PANTHER" id="PTHR46586">
    <property type="entry name" value="ANKYRIN REPEAT-CONTAINING PROTEIN"/>
    <property type="match status" value="1"/>
</dbReference>
<dbReference type="KEGG" id="vg:36843554"/>
<protein>
    <submittedName>
        <fullName evidence="2">Uncharacterized protein</fullName>
    </submittedName>
</protein>
<proteinExistence type="predicted"/>
<feature type="region of interest" description="Disordered" evidence="1">
    <location>
        <begin position="587"/>
        <end position="620"/>
    </location>
</feature>
<evidence type="ECO:0000313" key="2">
    <source>
        <dbReference type="EMBL" id="AVK75545.1"/>
    </source>
</evidence>
<accession>A0A2U7UAY7</accession>
<dbReference type="EMBL" id="MG011689">
    <property type="protein sequence ID" value="AVK75545.1"/>
    <property type="molecule type" value="Genomic_DNA"/>
</dbReference>
<feature type="region of interest" description="Disordered" evidence="1">
    <location>
        <begin position="428"/>
        <end position="448"/>
    </location>
</feature>
<organism evidence="2">
    <name type="scientific">Pandoravirus quercus</name>
    <dbReference type="NCBI Taxonomy" id="2107709"/>
    <lineage>
        <taxon>Viruses</taxon>
        <taxon>Pandoravirus</taxon>
    </lineage>
</organism>
<sequence length="692" mass="74930">MSSTKAACTSRKRTVAHTVDEFRTILRDLSAKPSKRPRHARHQRVPAYAAPCDDTDVFDMLPNEMVREVLMRVECWRDVAAFQATARRFASVLAPCDTWTRKYAPTTPYDLTVSVRARDTGEPNLVADDRVGPCDDEPLEAFVAVHARWGMAAKGFDVAGLCRLAAAGRTDALLWLDARVYQMYSDVGIAPTSDDYLGASFVEPAMLRCRGRYARAAAAAGQSDTLAAVLAAHVSLAAHGEKIMHSALESDCAATVDVVHAFARSHDGQWRAHKWCHNGFGPVPPSSPLASSTAPLSVLTHLATRGCPIVPKPTAFAMAMIVSKGLLRVAVWLDTLPEVQEHPHELRRCSRRDVDRAAADGHYAVVQWTHERGIRRCALSTLLSGIRSGHPQGRVDFVRWALAEDPLWHHGIDTMEERSDGAGDIATVPAAGPWTGPPSTGPRRPRPARVPEWRDGLLAIEAAKAGALDVVQWLYENHPEMVSIEAARAAASACNADIAIYLHEVGVAPLTAYPCLRRASERIPDTERRSRQSVDRVADALDKLAAAGAPYDPRVLANVVRHQCAPALRVIVKHYCVDPTNATDTVARHGPLSLPSSSSTSPTSSLPPPAVHGEPASARLPTPADIMRAAVAADRLDMIRWVRDNVKGARLCVAVEAMRAAGRKPNRIAALGRCRCVECKAPGAATAKKKSL</sequence>
<dbReference type="GeneID" id="36843554"/>